<dbReference type="EMBL" id="PXXK01000092">
    <property type="protein sequence ID" value="RFN51748.1"/>
    <property type="molecule type" value="Genomic_DNA"/>
</dbReference>
<dbReference type="Proteomes" id="UP000265631">
    <property type="component" value="Unassembled WGS sequence"/>
</dbReference>
<protein>
    <recommendedName>
        <fullName evidence="4">C2H2-type domain-containing protein</fullName>
    </recommendedName>
</protein>
<accession>A0A395MUY2</accession>
<dbReference type="AlphaFoldDB" id="A0A395MUY2"/>
<evidence type="ECO:0008006" key="4">
    <source>
        <dbReference type="Google" id="ProtNLM"/>
    </source>
</evidence>
<feature type="region of interest" description="Disordered" evidence="1">
    <location>
        <begin position="272"/>
        <end position="341"/>
    </location>
</feature>
<dbReference type="PANTHER" id="PTHR38166:SF1">
    <property type="entry name" value="C2H2-TYPE DOMAIN-CONTAINING PROTEIN"/>
    <property type="match status" value="1"/>
</dbReference>
<proteinExistence type="predicted"/>
<keyword evidence="3" id="KW-1185">Reference proteome</keyword>
<gene>
    <name evidence="2" type="ORF">FIE12Z_3951</name>
</gene>
<evidence type="ECO:0000256" key="1">
    <source>
        <dbReference type="SAM" id="MobiDB-lite"/>
    </source>
</evidence>
<evidence type="ECO:0000313" key="3">
    <source>
        <dbReference type="Proteomes" id="UP000265631"/>
    </source>
</evidence>
<evidence type="ECO:0000313" key="2">
    <source>
        <dbReference type="EMBL" id="RFN51748.1"/>
    </source>
</evidence>
<feature type="compositionally biased region" description="Polar residues" evidence="1">
    <location>
        <begin position="285"/>
        <end position="295"/>
    </location>
</feature>
<feature type="region of interest" description="Disordered" evidence="1">
    <location>
        <begin position="555"/>
        <end position="575"/>
    </location>
</feature>
<comment type="caution">
    <text evidence="2">The sequence shown here is derived from an EMBL/GenBank/DDBJ whole genome shotgun (WGS) entry which is preliminary data.</text>
</comment>
<reference evidence="2 3" key="1">
    <citation type="journal article" date="2018" name="PLoS Pathog.">
        <title>Evolution of structural diversity of trichothecenes, a family of toxins produced by plant pathogenic and entomopathogenic fungi.</title>
        <authorList>
            <person name="Proctor R.H."/>
            <person name="McCormick S.P."/>
            <person name="Kim H.S."/>
            <person name="Cardoza R.E."/>
            <person name="Stanley A.M."/>
            <person name="Lindo L."/>
            <person name="Kelly A."/>
            <person name="Brown D.W."/>
            <person name="Lee T."/>
            <person name="Vaughan M.M."/>
            <person name="Alexander N.J."/>
            <person name="Busman M."/>
            <person name="Gutierrez S."/>
        </authorList>
    </citation>
    <scope>NUCLEOTIDE SEQUENCE [LARGE SCALE GENOMIC DNA]</scope>
    <source>
        <strain evidence="2 3">NRRL 13405</strain>
    </source>
</reference>
<dbReference type="PANTHER" id="PTHR38166">
    <property type="entry name" value="C2H2-TYPE DOMAIN-CONTAINING PROTEIN-RELATED"/>
    <property type="match status" value="1"/>
</dbReference>
<organism evidence="2 3">
    <name type="scientific">Fusarium flagelliforme</name>
    <dbReference type="NCBI Taxonomy" id="2675880"/>
    <lineage>
        <taxon>Eukaryota</taxon>
        <taxon>Fungi</taxon>
        <taxon>Dikarya</taxon>
        <taxon>Ascomycota</taxon>
        <taxon>Pezizomycotina</taxon>
        <taxon>Sordariomycetes</taxon>
        <taxon>Hypocreomycetidae</taxon>
        <taxon>Hypocreales</taxon>
        <taxon>Nectriaceae</taxon>
        <taxon>Fusarium</taxon>
        <taxon>Fusarium incarnatum-equiseti species complex</taxon>
    </lineage>
</organism>
<name>A0A395MUY2_9HYPO</name>
<sequence length="842" mass="94477">MWTGVSDEKSNGRVKCDPTLGRSAFPDRNPTVYIPLGFRKSEVIQRMAGSPAPGQDGLRMQKASASKADVIAAIRLEALIQTAYHVLNSPGELLSLPSTSDLLPRYFSWLCQYCDTHYLHFLHAHAWSNPLCTYPTRLADQQQLGRRNNEGGDSSRRQLYLPFPNNDDDVKLGKPAKLPVKSGATEQCKTSCTEERTFEVSSECSSRQENKASPVYNAVCSPIRIFNDILSLSEAIQSFHAKQRSVNAMRELAESEGFTAVNIILPHLRTAAKDSEQDGEAETQRIGTSSTQGQNDHGRSVQKHHRNATWPSVVGKKRSTNAEDSSDDDDDEKRPRKIIAQNENSPKFACPYYKYNPHRFSSERSCSGPGWPNMQRLKYGYFDSTMPPKKIDSRLNSFCLHKAPDHQCPRCLMEFENNLSKMQHCQAQEICNVGQSPSTTGLLDENKMRLLKQRGKTTASESEKWFSVYKILFPNETSFPSPYYEQKEKRPEPPPRAVAQEMFRENLDGVLSRWGLVETPLRMDMHVTQVMNLMKSGAIAAFDETLSALYNQRVDSPLDDRTPATAASGSERKHDEECLRPLMSLDTTECALTRCSGSDFNTDPGEPDVADESNLQMANMKVHTAPVSGVVRQTIEPPFWQLQQQASPVSLQHQVLQQQQSHLLPQQRCHKAPRKRLECSLCGAYFWRYDNFLAHQREICCDRSRRRSVRKSTLASYRRKGRAGFNIGTPTLFETPTDQNTRDGRPILNSDLPDVGLGHNDVLNDGQGIASNGNVDRLQVVVPNFSLPSVGFNFEQPGGLNTWHSGLGSMWCPNHDNASSQVVADNLGFDADFSMRGEYNDA</sequence>
<dbReference type="STRING" id="2594813.A0A395MUY2"/>